<keyword evidence="5 8" id="KW-0822">Tryptophan biosynthesis</keyword>
<dbReference type="EMBL" id="BNJR01000007">
    <property type="protein sequence ID" value="GHP13380.1"/>
    <property type="molecule type" value="Genomic_DNA"/>
</dbReference>
<dbReference type="NCBIfam" id="NF001377">
    <property type="entry name" value="PRK00278.2-4"/>
    <property type="match status" value="1"/>
</dbReference>
<dbReference type="CDD" id="cd00331">
    <property type="entry name" value="IGPS"/>
    <property type="match status" value="1"/>
</dbReference>
<comment type="catalytic activity">
    <reaction evidence="1 8">
        <text>1-(2-carboxyphenylamino)-1-deoxy-D-ribulose 5-phosphate + H(+) = (1S,2R)-1-C-(indol-3-yl)glycerol 3-phosphate + CO2 + H2O</text>
        <dbReference type="Rhea" id="RHEA:23476"/>
        <dbReference type="ChEBI" id="CHEBI:15377"/>
        <dbReference type="ChEBI" id="CHEBI:15378"/>
        <dbReference type="ChEBI" id="CHEBI:16526"/>
        <dbReference type="ChEBI" id="CHEBI:58613"/>
        <dbReference type="ChEBI" id="CHEBI:58866"/>
        <dbReference type="EC" id="4.1.1.48"/>
    </reaction>
</comment>
<evidence type="ECO:0000256" key="3">
    <source>
        <dbReference type="ARBA" id="ARBA00022605"/>
    </source>
</evidence>
<evidence type="ECO:0000259" key="9">
    <source>
        <dbReference type="Pfam" id="PF00218"/>
    </source>
</evidence>
<gene>
    <name evidence="8 10" type="primary">trpC</name>
    <name evidence="10" type="ORF">YK48G_08050</name>
</gene>
<dbReference type="RefSeq" id="WP_203629409.1">
    <property type="nucleotide sequence ID" value="NZ_BNJR01000007.1"/>
</dbReference>
<dbReference type="InterPro" id="IPR013785">
    <property type="entry name" value="Aldolase_TIM"/>
</dbReference>
<comment type="pathway">
    <text evidence="2 8">Amino-acid biosynthesis; L-tryptophan biosynthesis; L-tryptophan from chorismate: step 4/5.</text>
</comment>
<dbReference type="PANTHER" id="PTHR22854">
    <property type="entry name" value="TRYPTOPHAN BIOSYNTHESIS PROTEIN"/>
    <property type="match status" value="1"/>
</dbReference>
<feature type="domain" description="Indole-3-glycerol phosphate synthase" evidence="9">
    <location>
        <begin position="3"/>
        <end position="255"/>
    </location>
</feature>
<comment type="similarity">
    <text evidence="8">Belongs to the TrpC family.</text>
</comment>
<dbReference type="Pfam" id="PF00218">
    <property type="entry name" value="IGPS"/>
    <property type="match status" value="1"/>
</dbReference>
<keyword evidence="7 8" id="KW-0456">Lyase</keyword>
<dbReference type="Gene3D" id="3.20.20.70">
    <property type="entry name" value="Aldolase class I"/>
    <property type="match status" value="1"/>
</dbReference>
<dbReference type="PANTHER" id="PTHR22854:SF2">
    <property type="entry name" value="INDOLE-3-GLYCEROL-PHOSPHATE SYNTHASE"/>
    <property type="match status" value="1"/>
</dbReference>
<evidence type="ECO:0000313" key="10">
    <source>
        <dbReference type="EMBL" id="GHP13380.1"/>
    </source>
</evidence>
<evidence type="ECO:0000256" key="8">
    <source>
        <dbReference type="HAMAP-Rule" id="MF_00134"/>
    </source>
</evidence>
<reference evidence="10 11" key="1">
    <citation type="journal article" date="2021" name="Int. J. Syst. Evol. Microbiol.">
        <title>Lentilactobacillus fungorum sp. nov., isolated from spent mushroom substrates.</title>
        <authorList>
            <person name="Tohno M."/>
            <person name="Tanizawa Y."/>
            <person name="Kojima Y."/>
            <person name="Sakamoto M."/>
            <person name="Ohkuma M."/>
            <person name="Kobayashi H."/>
        </authorList>
    </citation>
    <scope>NUCLEOTIDE SEQUENCE [LARGE SCALE GENOMIC DNA]</scope>
    <source>
        <strain evidence="10 11">YK48G</strain>
    </source>
</reference>
<evidence type="ECO:0000313" key="11">
    <source>
        <dbReference type="Proteomes" id="UP000604765"/>
    </source>
</evidence>
<dbReference type="HAMAP" id="MF_00134_B">
    <property type="entry name" value="IGPS_B"/>
    <property type="match status" value="1"/>
</dbReference>
<dbReference type="Proteomes" id="UP000604765">
    <property type="component" value="Unassembled WGS sequence"/>
</dbReference>
<dbReference type="InterPro" id="IPR011060">
    <property type="entry name" value="RibuloseP-bd_barrel"/>
</dbReference>
<evidence type="ECO:0000256" key="4">
    <source>
        <dbReference type="ARBA" id="ARBA00022793"/>
    </source>
</evidence>
<dbReference type="InterPro" id="IPR045186">
    <property type="entry name" value="Indole-3-glycerol_P_synth"/>
</dbReference>
<accession>A0ABQ3VXU7</accession>
<dbReference type="InterPro" id="IPR013798">
    <property type="entry name" value="Indole-3-glycerol_P_synth_dom"/>
</dbReference>
<organism evidence="10 11">
    <name type="scientific">Lentilactobacillus fungorum</name>
    <dbReference type="NCBI Taxonomy" id="2201250"/>
    <lineage>
        <taxon>Bacteria</taxon>
        <taxon>Bacillati</taxon>
        <taxon>Bacillota</taxon>
        <taxon>Bacilli</taxon>
        <taxon>Lactobacillales</taxon>
        <taxon>Lactobacillaceae</taxon>
        <taxon>Lentilactobacillus</taxon>
    </lineage>
</organism>
<dbReference type="InterPro" id="IPR001468">
    <property type="entry name" value="Indole-3-GlycerolPSynthase_CS"/>
</dbReference>
<proteinExistence type="inferred from homology"/>
<evidence type="ECO:0000256" key="2">
    <source>
        <dbReference type="ARBA" id="ARBA00004696"/>
    </source>
</evidence>
<comment type="caution">
    <text evidence="10">The sequence shown here is derived from an EMBL/GenBank/DDBJ whole genome shotgun (WGS) entry which is preliminary data.</text>
</comment>
<evidence type="ECO:0000256" key="7">
    <source>
        <dbReference type="ARBA" id="ARBA00023239"/>
    </source>
</evidence>
<name>A0ABQ3VXU7_9LACO</name>
<evidence type="ECO:0000256" key="5">
    <source>
        <dbReference type="ARBA" id="ARBA00022822"/>
    </source>
</evidence>
<evidence type="ECO:0000256" key="1">
    <source>
        <dbReference type="ARBA" id="ARBA00001633"/>
    </source>
</evidence>
<dbReference type="SUPFAM" id="SSF51366">
    <property type="entry name" value="Ribulose-phoshate binding barrel"/>
    <property type="match status" value="1"/>
</dbReference>
<keyword evidence="11" id="KW-1185">Reference proteome</keyword>
<keyword evidence="3 8" id="KW-0028">Amino-acid biosynthesis</keyword>
<sequence>MILDDLVAATKARLAKHQSQLPLAALKRQVDQLSVNLKPDFLSILNHPGLHVIAEVKKSSPSKGTIVSSFPYLQIAQTYASAGAEAVSVLTEPKYFNGRLNYLNEISQALSVPTLRKDFTIDPYMIYEAKANGAGIILLIVAILDDTQLKEYRELAEQLGMQAIVEAYTKAEVGRALKSGAKIIGINNRNLKDFHVDFNNSLKMKALVPTEIPVIAESGIQTQADVATLAGAGFKGVLIGETLMRATDKQALIQSFRAAADLIESKPTE</sequence>
<dbReference type="EC" id="4.1.1.48" evidence="8"/>
<keyword evidence="6 8" id="KW-0057">Aromatic amino acid biosynthesis</keyword>
<dbReference type="PROSITE" id="PS00614">
    <property type="entry name" value="IGPS"/>
    <property type="match status" value="1"/>
</dbReference>
<protein>
    <recommendedName>
        <fullName evidence="8">Indole-3-glycerol phosphate synthase</fullName>
        <shortName evidence="8">IGPS</shortName>
        <ecNumber evidence="8">4.1.1.48</ecNumber>
    </recommendedName>
</protein>
<keyword evidence="4 8" id="KW-0210">Decarboxylase</keyword>
<evidence type="ECO:0000256" key="6">
    <source>
        <dbReference type="ARBA" id="ARBA00023141"/>
    </source>
</evidence>